<evidence type="ECO:0000313" key="2">
    <source>
        <dbReference type="Proteomes" id="UP001607303"/>
    </source>
</evidence>
<protein>
    <submittedName>
        <fullName evidence="1">Uncharacterized protein</fullName>
    </submittedName>
</protein>
<sequence length="64" mass="7669">MFEIFKLDFSCRNVIEGQLSLQGYPHYTFGDIGLYELISIRIQCVDDHREKKSRSFPNRYMSKF</sequence>
<comment type="caution">
    <text evidence="1">The sequence shown here is derived from an EMBL/GenBank/DDBJ whole genome shotgun (WGS) entry which is preliminary data.</text>
</comment>
<keyword evidence="2" id="KW-1185">Reference proteome</keyword>
<dbReference type="EMBL" id="JAYRBN010000063">
    <property type="protein sequence ID" value="KAL2738176.1"/>
    <property type="molecule type" value="Genomic_DNA"/>
</dbReference>
<gene>
    <name evidence="1" type="ORF">V1477_011535</name>
</gene>
<accession>A0ABD2BZG2</accession>
<proteinExistence type="predicted"/>
<evidence type="ECO:0000313" key="1">
    <source>
        <dbReference type="EMBL" id="KAL2738176.1"/>
    </source>
</evidence>
<organism evidence="1 2">
    <name type="scientific">Vespula maculifrons</name>
    <name type="common">Eastern yellow jacket</name>
    <name type="synonym">Wasp</name>
    <dbReference type="NCBI Taxonomy" id="7453"/>
    <lineage>
        <taxon>Eukaryota</taxon>
        <taxon>Metazoa</taxon>
        <taxon>Ecdysozoa</taxon>
        <taxon>Arthropoda</taxon>
        <taxon>Hexapoda</taxon>
        <taxon>Insecta</taxon>
        <taxon>Pterygota</taxon>
        <taxon>Neoptera</taxon>
        <taxon>Endopterygota</taxon>
        <taxon>Hymenoptera</taxon>
        <taxon>Apocrita</taxon>
        <taxon>Aculeata</taxon>
        <taxon>Vespoidea</taxon>
        <taxon>Vespidae</taxon>
        <taxon>Vespinae</taxon>
        <taxon>Vespula</taxon>
    </lineage>
</organism>
<name>A0ABD2BZG2_VESMC</name>
<reference evidence="1 2" key="1">
    <citation type="journal article" date="2024" name="Ann. Entomol. Soc. Am.">
        <title>Genomic analyses of the southern and eastern yellowjacket wasps (Hymenoptera: Vespidae) reveal evolutionary signatures of social life.</title>
        <authorList>
            <person name="Catto M.A."/>
            <person name="Caine P.B."/>
            <person name="Orr S.E."/>
            <person name="Hunt B.G."/>
            <person name="Goodisman M.A.D."/>
        </authorList>
    </citation>
    <scope>NUCLEOTIDE SEQUENCE [LARGE SCALE GENOMIC DNA]</scope>
    <source>
        <strain evidence="1">232</strain>
        <tissue evidence="1">Head and thorax</tissue>
    </source>
</reference>
<dbReference type="Proteomes" id="UP001607303">
    <property type="component" value="Unassembled WGS sequence"/>
</dbReference>
<dbReference type="AlphaFoldDB" id="A0ABD2BZG2"/>